<dbReference type="Proteomes" id="UP000029080">
    <property type="component" value="Unassembled WGS sequence"/>
</dbReference>
<evidence type="ECO:0000313" key="3">
    <source>
        <dbReference type="EMBL" id="KFJ05585.1"/>
    </source>
</evidence>
<keyword evidence="4" id="KW-1185">Reference proteome</keyword>
<gene>
    <name evidence="3" type="ORF">BITS_0271</name>
</gene>
<keyword evidence="2" id="KW-0472">Membrane</keyword>
<protein>
    <submittedName>
        <fullName evidence="3">Uncharacterized protein</fullName>
    </submittedName>
</protein>
<organism evidence="3 4">
    <name type="scientific">Bifidobacterium tsurumiense</name>
    <dbReference type="NCBI Taxonomy" id="356829"/>
    <lineage>
        <taxon>Bacteria</taxon>
        <taxon>Bacillati</taxon>
        <taxon>Actinomycetota</taxon>
        <taxon>Actinomycetes</taxon>
        <taxon>Bifidobacteriales</taxon>
        <taxon>Bifidobacteriaceae</taxon>
        <taxon>Bifidobacterium</taxon>
    </lineage>
</organism>
<proteinExistence type="predicted"/>
<name>A0A087ECT4_9BIFI</name>
<feature type="compositionally biased region" description="Polar residues" evidence="1">
    <location>
        <begin position="12"/>
        <end position="24"/>
    </location>
</feature>
<reference evidence="3 4" key="1">
    <citation type="submission" date="2014-03" db="EMBL/GenBank/DDBJ databases">
        <title>Genomics of Bifidobacteria.</title>
        <authorList>
            <person name="Ventura M."/>
            <person name="Milani C."/>
            <person name="Lugli G.A."/>
        </authorList>
    </citation>
    <scope>NUCLEOTIDE SEQUENCE [LARGE SCALE GENOMIC DNA]</scope>
    <source>
        <strain evidence="3 4">JCM 13495</strain>
    </source>
</reference>
<sequence>MHMLHTPGDDAQNAQPNDMQSALTSDEENRAVHDLAAQAAPLPRSRWHMFVSLQGSQRWRYFREQLALRTAAVLAALAVVIFLAVQLLTPKASPQLYVAIINADASDSSVSQWQNAIAEAIGLQNGRNGGVFIDANFDLSEGGLTKLQTLLRNAQIDVIIAPRDAFVTLAGYGYLTDLTQTLTVSQHALLKDAMVKFPGFDDSHEDDLDYDGSGKGAEEAFGISLAHAEHWDSSLIGSDSEDLVGLAQDSRHLAQSRQFIDYLDISSE</sequence>
<dbReference type="STRING" id="356829.BITS_0271"/>
<evidence type="ECO:0000256" key="2">
    <source>
        <dbReference type="SAM" id="Phobius"/>
    </source>
</evidence>
<dbReference type="AlphaFoldDB" id="A0A087ECT4"/>
<feature type="transmembrane region" description="Helical" evidence="2">
    <location>
        <begin position="66"/>
        <end position="88"/>
    </location>
</feature>
<evidence type="ECO:0000256" key="1">
    <source>
        <dbReference type="SAM" id="MobiDB-lite"/>
    </source>
</evidence>
<feature type="region of interest" description="Disordered" evidence="1">
    <location>
        <begin position="1"/>
        <end position="28"/>
    </location>
</feature>
<keyword evidence="2" id="KW-0812">Transmembrane</keyword>
<comment type="caution">
    <text evidence="3">The sequence shown here is derived from an EMBL/GenBank/DDBJ whole genome shotgun (WGS) entry which is preliminary data.</text>
</comment>
<keyword evidence="2" id="KW-1133">Transmembrane helix</keyword>
<evidence type="ECO:0000313" key="4">
    <source>
        <dbReference type="Proteomes" id="UP000029080"/>
    </source>
</evidence>
<accession>A0A087ECT4</accession>
<dbReference type="eggNOG" id="ENOG5032YWY">
    <property type="taxonomic scope" value="Bacteria"/>
</dbReference>
<dbReference type="EMBL" id="JGZU01000015">
    <property type="protein sequence ID" value="KFJ05585.1"/>
    <property type="molecule type" value="Genomic_DNA"/>
</dbReference>